<keyword evidence="6" id="KW-0808">Transferase</keyword>
<keyword evidence="7" id="KW-0093">Biotin biosynthesis</keyword>
<evidence type="ECO:0000256" key="4">
    <source>
        <dbReference type="ARBA" id="ARBA00011738"/>
    </source>
</evidence>
<evidence type="ECO:0000256" key="1">
    <source>
        <dbReference type="ARBA" id="ARBA00001933"/>
    </source>
</evidence>
<evidence type="ECO:0000256" key="11">
    <source>
        <dbReference type="ARBA" id="ARBA00047715"/>
    </source>
</evidence>
<dbReference type="Proteomes" id="UP001333710">
    <property type="component" value="Chromosome"/>
</dbReference>
<comment type="similarity">
    <text evidence="3">Belongs to the class-II pyridoxal-phosphate-dependent aminotransferase family. BioF subfamily.</text>
</comment>
<dbReference type="RefSeq" id="WP_338292039.1">
    <property type="nucleotide sequence ID" value="NZ_AP027272.1"/>
</dbReference>
<dbReference type="Gene3D" id="3.90.1150.10">
    <property type="entry name" value="Aspartate Aminotransferase, domain 1"/>
    <property type="match status" value="1"/>
</dbReference>
<evidence type="ECO:0000256" key="9">
    <source>
        <dbReference type="ARBA" id="ARBA00032610"/>
    </source>
</evidence>
<evidence type="ECO:0000256" key="5">
    <source>
        <dbReference type="ARBA" id="ARBA00013187"/>
    </source>
</evidence>
<gene>
    <name evidence="14" type="primary">bioF</name>
    <name evidence="14" type="ORF">MACH26_15340</name>
</gene>
<dbReference type="InterPro" id="IPR001917">
    <property type="entry name" value="Aminotrans_II_pyridoxalP_BS"/>
</dbReference>
<sequence>MPFEHVAEAINARQQQNLLRQPVTVQAVDAARVQIDGNWYLNFSANDYLGMSQHPKVKDALQGSIAAGSGASPVVTGFSQQHQELCNYLCQLTGQESAMLFSSGFAANYAVCKTLMDNSNGLILADRLSHASLIDGSVSAEAPLKRFKHNDMNHLDTLLAANAQQYRDILVVSEGIFSMDGDIAPFGTLLPLVQKHNAWLMLDNAHSIGVLGSEQFKVQMGSESLKPQIVMATFGKAVGTGGAFVAGSTELITYLQNFARHYVYSTAFSAAHAHATLTSLRLIESDLSLREKLRANIETFRGTCCRYDIPVSQSETAIQPVIIGSPESTMAISQGLREQGFWVSGIRYPTVPKHTDRLRITLSALHNKSDIEELVRCLCVALDSAKGERQ</sequence>
<dbReference type="GO" id="GO:0008710">
    <property type="term" value="F:8-amino-7-oxononanoate synthase activity"/>
    <property type="evidence" value="ECO:0007669"/>
    <property type="project" value="UniProtKB-EC"/>
</dbReference>
<dbReference type="PANTHER" id="PTHR13693">
    <property type="entry name" value="CLASS II AMINOTRANSFERASE/8-AMINO-7-OXONONANOATE SYNTHASE"/>
    <property type="match status" value="1"/>
</dbReference>
<evidence type="ECO:0000256" key="12">
    <source>
        <dbReference type="RuleBase" id="RU003693"/>
    </source>
</evidence>
<comment type="catalytic activity">
    <reaction evidence="11">
        <text>6-carboxyhexanoyl-[ACP] + L-alanine + H(+) = (8S)-8-amino-7-oxononanoate + holo-[ACP] + CO2</text>
        <dbReference type="Rhea" id="RHEA:42288"/>
        <dbReference type="Rhea" id="RHEA-COMP:9685"/>
        <dbReference type="Rhea" id="RHEA-COMP:9955"/>
        <dbReference type="ChEBI" id="CHEBI:15378"/>
        <dbReference type="ChEBI" id="CHEBI:16526"/>
        <dbReference type="ChEBI" id="CHEBI:57972"/>
        <dbReference type="ChEBI" id="CHEBI:64479"/>
        <dbReference type="ChEBI" id="CHEBI:78846"/>
        <dbReference type="ChEBI" id="CHEBI:149468"/>
        <dbReference type="EC" id="2.3.1.47"/>
    </reaction>
</comment>
<keyword evidence="15" id="KW-1185">Reference proteome</keyword>
<dbReference type="SUPFAM" id="SSF53383">
    <property type="entry name" value="PLP-dependent transferases"/>
    <property type="match status" value="1"/>
</dbReference>
<evidence type="ECO:0000256" key="8">
    <source>
        <dbReference type="ARBA" id="ARBA00022898"/>
    </source>
</evidence>
<proteinExistence type="inferred from homology"/>
<dbReference type="InterPro" id="IPR050087">
    <property type="entry name" value="AON_synthase_class-II"/>
</dbReference>
<evidence type="ECO:0000256" key="6">
    <source>
        <dbReference type="ARBA" id="ARBA00022679"/>
    </source>
</evidence>
<dbReference type="InterPro" id="IPR015424">
    <property type="entry name" value="PyrdxlP-dep_Trfase"/>
</dbReference>
<dbReference type="EMBL" id="AP027272">
    <property type="protein sequence ID" value="BDX06013.1"/>
    <property type="molecule type" value="Genomic_DNA"/>
</dbReference>
<dbReference type="InterPro" id="IPR004839">
    <property type="entry name" value="Aminotransferase_I/II_large"/>
</dbReference>
<dbReference type="EC" id="2.3.1.47" evidence="5"/>
<dbReference type="PROSITE" id="PS00599">
    <property type="entry name" value="AA_TRANSFER_CLASS_2"/>
    <property type="match status" value="1"/>
</dbReference>
<dbReference type="Gene3D" id="3.40.640.10">
    <property type="entry name" value="Type I PLP-dependent aspartate aminotransferase-like (Major domain)"/>
    <property type="match status" value="1"/>
</dbReference>
<accession>A0AA48HUB6</accession>
<comment type="pathway">
    <text evidence="2">Cofactor biosynthesis; biotin biosynthesis.</text>
</comment>
<evidence type="ECO:0000313" key="15">
    <source>
        <dbReference type="Proteomes" id="UP001333710"/>
    </source>
</evidence>
<reference evidence="14" key="1">
    <citation type="submission" date="2023-01" db="EMBL/GenBank/DDBJ databases">
        <title>Complete genome sequence of Planctobacterium marinum strain Dej080120_11.</title>
        <authorList>
            <person name="Ueki S."/>
            <person name="Maruyama F."/>
        </authorList>
    </citation>
    <scope>NUCLEOTIDE SEQUENCE</scope>
    <source>
        <strain evidence="14">Dej080120_11</strain>
    </source>
</reference>
<dbReference type="AlphaFoldDB" id="A0AA48HUB6"/>
<evidence type="ECO:0000256" key="10">
    <source>
        <dbReference type="ARBA" id="ARBA00033381"/>
    </source>
</evidence>
<evidence type="ECO:0000256" key="7">
    <source>
        <dbReference type="ARBA" id="ARBA00022756"/>
    </source>
</evidence>
<name>A0AA48HUB6_9ALTE</name>
<feature type="domain" description="Aminotransferase class I/classII large" evidence="13">
    <location>
        <begin position="41"/>
        <end position="376"/>
    </location>
</feature>
<evidence type="ECO:0000259" key="13">
    <source>
        <dbReference type="Pfam" id="PF00155"/>
    </source>
</evidence>
<dbReference type="InterPro" id="IPR015421">
    <property type="entry name" value="PyrdxlP-dep_Trfase_major"/>
</dbReference>
<organism evidence="14 15">
    <name type="scientific">Planctobacterium marinum</name>
    <dbReference type="NCBI Taxonomy" id="1631968"/>
    <lineage>
        <taxon>Bacteria</taxon>
        <taxon>Pseudomonadati</taxon>
        <taxon>Pseudomonadota</taxon>
        <taxon>Gammaproteobacteria</taxon>
        <taxon>Alteromonadales</taxon>
        <taxon>Alteromonadaceae</taxon>
        <taxon>Planctobacterium</taxon>
    </lineage>
</organism>
<dbReference type="KEGG" id="pmaw:MACH26_15340"/>
<dbReference type="Pfam" id="PF00155">
    <property type="entry name" value="Aminotran_1_2"/>
    <property type="match status" value="1"/>
</dbReference>
<dbReference type="CDD" id="cd06454">
    <property type="entry name" value="KBL_like"/>
    <property type="match status" value="1"/>
</dbReference>
<protein>
    <recommendedName>
        <fullName evidence="5">8-amino-7-oxononanoate synthase</fullName>
        <ecNumber evidence="5">2.3.1.47</ecNumber>
    </recommendedName>
    <alternativeName>
        <fullName evidence="9">7-keto-8-amino-pelargonic acid synthase</fullName>
    </alternativeName>
    <alternativeName>
        <fullName evidence="10">8-amino-7-ketopelargonate synthase</fullName>
    </alternativeName>
</protein>
<keyword evidence="8 12" id="KW-0663">Pyridoxal phosphate</keyword>
<dbReference type="GO" id="GO:0009102">
    <property type="term" value="P:biotin biosynthetic process"/>
    <property type="evidence" value="ECO:0007669"/>
    <property type="project" value="UniProtKB-KW"/>
</dbReference>
<dbReference type="InterPro" id="IPR015422">
    <property type="entry name" value="PyrdxlP-dep_Trfase_small"/>
</dbReference>
<evidence type="ECO:0000256" key="2">
    <source>
        <dbReference type="ARBA" id="ARBA00004746"/>
    </source>
</evidence>
<evidence type="ECO:0000313" key="14">
    <source>
        <dbReference type="EMBL" id="BDX06013.1"/>
    </source>
</evidence>
<evidence type="ECO:0000256" key="3">
    <source>
        <dbReference type="ARBA" id="ARBA00010008"/>
    </source>
</evidence>
<comment type="subunit">
    <text evidence="4">Homodimer.</text>
</comment>
<comment type="cofactor">
    <cofactor evidence="1 12">
        <name>pyridoxal 5'-phosphate</name>
        <dbReference type="ChEBI" id="CHEBI:597326"/>
    </cofactor>
</comment>
<dbReference type="GO" id="GO:0030170">
    <property type="term" value="F:pyridoxal phosphate binding"/>
    <property type="evidence" value="ECO:0007669"/>
    <property type="project" value="InterPro"/>
</dbReference>
<dbReference type="PANTHER" id="PTHR13693:SF100">
    <property type="entry name" value="8-AMINO-7-OXONONANOATE SYNTHASE"/>
    <property type="match status" value="1"/>
</dbReference>